<evidence type="ECO:0000259" key="8">
    <source>
        <dbReference type="SMART" id="SM00359"/>
    </source>
</evidence>
<feature type="binding site" evidence="7">
    <location>
        <position position="124"/>
    </location>
    <ligand>
        <name>substrate</name>
    </ligand>
</feature>
<dbReference type="UniPathway" id="UPA00393"/>
<dbReference type="Gene3D" id="3.10.450.90">
    <property type="entry name" value="ArcTGT, C2 domain"/>
    <property type="match status" value="1"/>
</dbReference>
<dbReference type="RefSeq" id="WP_125672394.1">
    <property type="nucleotide sequence ID" value="NZ_RCOS01000146.1"/>
</dbReference>
<dbReference type="GO" id="GO:0016763">
    <property type="term" value="F:pentosyltransferase activity"/>
    <property type="evidence" value="ECO:0007669"/>
    <property type="project" value="UniProtKB-UniRule"/>
</dbReference>
<feature type="binding site" evidence="7">
    <location>
        <position position="282"/>
    </location>
    <ligand>
        <name>Zn(2+)</name>
        <dbReference type="ChEBI" id="CHEBI:29105"/>
    </ligand>
</feature>
<comment type="caution">
    <text evidence="9">The sequence shown here is derived from an EMBL/GenBank/DDBJ whole genome shotgun (WGS) entry which is preliminary data.</text>
</comment>
<dbReference type="SUPFAM" id="SSF51713">
    <property type="entry name" value="tRNA-guanine transglycosylase"/>
    <property type="match status" value="1"/>
</dbReference>
<dbReference type="Pfam" id="PF01702">
    <property type="entry name" value="TGT"/>
    <property type="match status" value="1"/>
</dbReference>
<dbReference type="OrthoDB" id="6871at2157"/>
<evidence type="ECO:0000256" key="5">
    <source>
        <dbReference type="ARBA" id="ARBA00022723"/>
    </source>
</evidence>
<dbReference type="Proteomes" id="UP000277582">
    <property type="component" value="Unassembled WGS sequence"/>
</dbReference>
<dbReference type="InterPro" id="IPR038250">
    <property type="entry name" value="TGT_C2_sf"/>
</dbReference>
<keyword evidence="2 7" id="KW-0328">Glycosyltransferase</keyword>
<dbReference type="PROSITE" id="PS50890">
    <property type="entry name" value="PUA"/>
    <property type="match status" value="1"/>
</dbReference>
<evidence type="ECO:0000313" key="9">
    <source>
        <dbReference type="EMBL" id="RSN72555.1"/>
    </source>
</evidence>
<dbReference type="EC" id="2.4.2.48" evidence="7"/>
<feature type="binding site" evidence="7">
    <location>
        <position position="279"/>
    </location>
    <ligand>
        <name>Zn(2+)</name>
        <dbReference type="ChEBI" id="CHEBI:29105"/>
    </ligand>
</feature>
<keyword evidence="6 7" id="KW-0862">Zinc</keyword>
<keyword evidence="5 7" id="KW-0479">Metal-binding</keyword>
<dbReference type="Gene3D" id="2.30.130.10">
    <property type="entry name" value="PUA domain"/>
    <property type="match status" value="1"/>
</dbReference>
<dbReference type="SMART" id="SM00359">
    <property type="entry name" value="PUA"/>
    <property type="match status" value="1"/>
</dbReference>
<protein>
    <recommendedName>
        <fullName evidence="7">tRNA-guanine(15) transglycosylase</fullName>
        <ecNumber evidence="7">2.4.2.48</ecNumber>
    </recommendedName>
    <alternativeName>
        <fullName evidence="7">7-cyano-7-deazaguanine tRNA-ribosyltransferase</fullName>
    </alternativeName>
    <alternativeName>
        <fullName evidence="7">Archaeal tRNA-guanine transglycosylase</fullName>
    </alternativeName>
</protein>
<reference evidence="9 10" key="1">
    <citation type="submission" date="2018-10" db="EMBL/GenBank/DDBJ databases">
        <title>Co-occurring genomic capacity for anaerobic methane metabolism and dissimilatory sulfite reduction discovered in the Korarchaeota.</title>
        <authorList>
            <person name="Mckay L.J."/>
            <person name="Dlakic M."/>
            <person name="Fields M.W."/>
            <person name="Delmont T.O."/>
            <person name="Eren A.M."/>
            <person name="Jay Z.J."/>
            <person name="Klingelsmith K.B."/>
            <person name="Rusch D.B."/>
            <person name="Inskeep W.P."/>
        </authorList>
    </citation>
    <scope>NUCLEOTIDE SEQUENCE [LARGE SCALE GENOMIC DNA]</scope>
    <source>
        <strain evidence="9 10">MDKW</strain>
    </source>
</reference>
<evidence type="ECO:0000256" key="3">
    <source>
        <dbReference type="ARBA" id="ARBA00022679"/>
    </source>
</evidence>
<feature type="domain" description="PUA" evidence="8">
    <location>
        <begin position="503"/>
        <end position="572"/>
    </location>
</feature>
<dbReference type="GO" id="GO:0008270">
    <property type="term" value="F:zinc ion binding"/>
    <property type="evidence" value="ECO:0007669"/>
    <property type="project" value="UniProtKB-UniRule"/>
</dbReference>
<evidence type="ECO:0000256" key="1">
    <source>
        <dbReference type="ARBA" id="ARBA00005030"/>
    </source>
</evidence>
<dbReference type="GO" id="GO:0005737">
    <property type="term" value="C:cytoplasm"/>
    <property type="evidence" value="ECO:0007669"/>
    <property type="project" value="TreeGrafter"/>
</dbReference>
<evidence type="ECO:0000313" key="10">
    <source>
        <dbReference type="Proteomes" id="UP000277582"/>
    </source>
</evidence>
<feature type="active site" description="Nucleophile" evidence="7">
    <location>
        <position position="89"/>
    </location>
</feature>
<dbReference type="GO" id="GO:0002099">
    <property type="term" value="P:tRNA wobble guanine modification"/>
    <property type="evidence" value="ECO:0007669"/>
    <property type="project" value="TreeGrafter"/>
</dbReference>
<dbReference type="CDD" id="cd21149">
    <property type="entry name" value="PUA_archaeosine_TGT"/>
    <property type="match status" value="1"/>
</dbReference>
<organism evidence="9 10">
    <name type="scientific">Candidatus Methanodesulfokora washburnensis</name>
    <dbReference type="NCBI Taxonomy" id="2478471"/>
    <lineage>
        <taxon>Archaea</taxon>
        <taxon>Thermoproteota</taxon>
        <taxon>Candidatus Korarchaeia</taxon>
        <taxon>Candidatus Korarchaeia incertae sedis</taxon>
        <taxon>Candidatus Methanodesulfokora</taxon>
    </lineage>
</organism>
<proteinExistence type="inferred from homology"/>
<dbReference type="EMBL" id="RCOS01000146">
    <property type="protein sequence ID" value="RSN72555.1"/>
    <property type="molecule type" value="Genomic_DNA"/>
</dbReference>
<dbReference type="Pfam" id="PF14810">
    <property type="entry name" value="TGT_C2"/>
    <property type="match status" value="1"/>
</dbReference>
<comment type="cofactor">
    <cofactor evidence="7">
        <name>Zn(2+)</name>
        <dbReference type="ChEBI" id="CHEBI:29105"/>
    </cofactor>
    <text evidence="7">Binds 1 zinc ion per subunit.</text>
</comment>
<dbReference type="Pfam" id="PF01472">
    <property type="entry name" value="PUA"/>
    <property type="match status" value="1"/>
</dbReference>
<comment type="pathway">
    <text evidence="1 7">tRNA modification; archaeosine-tRNA biosynthesis.</text>
</comment>
<dbReference type="InterPro" id="IPR038370">
    <property type="entry name" value="ArcTGT_C1_sf"/>
</dbReference>
<dbReference type="InterPro" id="IPR004804">
    <property type="entry name" value="TgtA"/>
</dbReference>
<dbReference type="InterPro" id="IPR029402">
    <property type="entry name" value="TGT_C2"/>
</dbReference>
<keyword evidence="10" id="KW-1185">Reference proteome</keyword>
<evidence type="ECO:0000256" key="7">
    <source>
        <dbReference type="HAMAP-Rule" id="MF_01634"/>
    </source>
</evidence>
<dbReference type="InterPro" id="IPR002478">
    <property type="entry name" value="PUA"/>
</dbReference>
<evidence type="ECO:0000256" key="2">
    <source>
        <dbReference type="ARBA" id="ARBA00022676"/>
    </source>
</evidence>
<dbReference type="SUPFAM" id="SSF88697">
    <property type="entry name" value="PUA domain-like"/>
    <property type="match status" value="1"/>
</dbReference>
<dbReference type="InterPro" id="IPR015947">
    <property type="entry name" value="PUA-like_sf"/>
</dbReference>
<dbReference type="NCBIfam" id="TIGR00432">
    <property type="entry name" value="arcsn_tRNA_tgt"/>
    <property type="match status" value="1"/>
</dbReference>
<dbReference type="InterPro" id="IPR002616">
    <property type="entry name" value="tRNA_ribo_trans-like"/>
</dbReference>
<keyword evidence="3 7" id="KW-0808">Transferase</keyword>
<comment type="caution">
    <text evidence="7">Lacks conserved residue(s) required for the propagation of feature annotation.</text>
</comment>
<dbReference type="PANTHER" id="PTHR46499">
    <property type="entry name" value="QUEUINE TRNA-RIBOSYLTRANSFERASE"/>
    <property type="match status" value="1"/>
</dbReference>
<dbReference type="NCBIfam" id="TIGR00449">
    <property type="entry name" value="tgt_general"/>
    <property type="match status" value="1"/>
</dbReference>
<evidence type="ECO:0000256" key="6">
    <source>
        <dbReference type="ARBA" id="ARBA00022833"/>
    </source>
</evidence>
<dbReference type="SUPFAM" id="SSF88802">
    <property type="entry name" value="Pre-PUA domain"/>
    <property type="match status" value="1"/>
</dbReference>
<dbReference type="HAMAP" id="MF_01634">
    <property type="entry name" value="TgtA_arch"/>
    <property type="match status" value="1"/>
</dbReference>
<dbReference type="PANTHER" id="PTHR46499:SF1">
    <property type="entry name" value="QUEUINE TRNA-RIBOSYLTRANSFERASE"/>
    <property type="match status" value="1"/>
</dbReference>
<feature type="binding site" evidence="7">
    <location>
        <position position="277"/>
    </location>
    <ligand>
        <name>Zn(2+)</name>
        <dbReference type="ChEBI" id="CHEBI:29105"/>
    </ligand>
</feature>
<dbReference type="Gene3D" id="3.90.1020.10">
    <property type="entry name" value="ArcTGT, C1 domain"/>
    <property type="match status" value="1"/>
</dbReference>
<comment type="function">
    <text evidence="7">Exchanges the guanine residue with 7-cyano-7-deazaguanine (preQ0) at position 15 in the dihydrouridine loop (D-loop) of archaeal tRNAs.</text>
</comment>
<keyword evidence="4 7" id="KW-0819">tRNA processing</keyword>
<accession>A0A429GFB9</accession>
<dbReference type="Gene3D" id="3.20.20.105">
    <property type="entry name" value="Queuine tRNA-ribosyltransferase-like"/>
    <property type="match status" value="1"/>
</dbReference>
<comment type="catalytic activity">
    <reaction evidence="7">
        <text>guanosine(15) in tRNA + 7-cyano-7-carbaguanine = 7-cyano-7-carbaguanosine(15) in tRNA + guanine</text>
        <dbReference type="Rhea" id="RHEA:43164"/>
        <dbReference type="Rhea" id="RHEA-COMP:10371"/>
        <dbReference type="Rhea" id="RHEA-COMP:10372"/>
        <dbReference type="ChEBI" id="CHEBI:16235"/>
        <dbReference type="ChEBI" id="CHEBI:45075"/>
        <dbReference type="ChEBI" id="CHEBI:74269"/>
        <dbReference type="ChEBI" id="CHEBI:82850"/>
        <dbReference type="EC" id="2.4.2.48"/>
    </reaction>
</comment>
<comment type="similarity">
    <text evidence="7">Belongs to the archaeosine tRNA-ribosyltransferase family.</text>
</comment>
<dbReference type="InterPro" id="IPR036974">
    <property type="entry name" value="PUA_sf"/>
</dbReference>
<dbReference type="InterPro" id="IPR036511">
    <property type="entry name" value="TGT-like_sf"/>
</dbReference>
<name>A0A429GFB9_9CREN</name>
<dbReference type="GO" id="GO:0003723">
    <property type="term" value="F:RNA binding"/>
    <property type="evidence" value="ECO:0007669"/>
    <property type="project" value="InterPro"/>
</dbReference>
<dbReference type="InterPro" id="IPR050076">
    <property type="entry name" value="ArchSynthase1/Queuine_TRR"/>
</dbReference>
<gene>
    <name evidence="7 9" type="primary">tgtA</name>
    <name evidence="9" type="ORF">D6D85_13040</name>
</gene>
<evidence type="ECO:0000256" key="4">
    <source>
        <dbReference type="ARBA" id="ARBA00022694"/>
    </source>
</evidence>
<dbReference type="AlphaFoldDB" id="A0A429GFB9"/>
<sequence length="580" mass="66885">MPDLKVKRRDASARIAELSTKSGKLLLPNFFPVFNPNKPVVTPEEMKRIGVEAIITNSYIIYKNEKLREDALRRGIHSAIGFDGIIMTDSGAYQLYRYGDVEISNKEILRFQHAIGTDIGTILDVPMSSDMSREEAERGVNITIEHAMEWKSLSNELRGTLWLGTPQGGPYDDLVRESAKRISELGFDYYGVGSIKVALEEYNFTMQADLLMKVRMFLQPNKPVHFWGIGLPSSFSLFVALGADTFDSASYALYAAEGRYMTPERTIPLEELEELPCSCPVCSKYSAKEIKEMERRERERLISIHNLYVSVQEMKKIRTAIREGWLWNLVQERTRAHPKLLKALIHILWRYRDELEEREPVTKRSAIFYSGPETLMRPEVIRARRIVRKLEAKRFFRTSIYGDVPLGLKYTFPFGQTVSMDEDVKDEPSDEEMILSILSYQFGVEATRAFRNLKVRRSRRTGMPRDVYSDDIRIGFIRPHDGFFIPSIEGAKLLIKVLPWPMCRVVVKKEHEDEVARGTTVFSNFVEELDPNIRPHSEVIVVNKLDEVLATGKTILSASEVRYFERHPFVIIRHHSLHRN</sequence>